<sequence>MSMPPHEKMRVLIADDEAPARQRLTELLREDPDVGEIQQASDGAMALRMILERRPDLLLLDVQMPELTGMELIAALGPERLPLTIFVTAYDQHAINAFQANALDYLLKPFSDERMQAAMARARLRLADRQLREFGENVMRMLGSGQHQAQQPAQAARPDRLIVKSARATQLVRIADIDWIESAGVHVILHVGGKEVLHRMSLSELAAQLDPLRYVRVHRSVIVNIDSIAQLEPLSHGEFDVVMTDGARRRVSRTYRAALEQRLGHSL</sequence>
<feature type="domain" description="HTH LytTR-type" evidence="3">
    <location>
        <begin position="161"/>
        <end position="265"/>
    </location>
</feature>
<dbReference type="Proteomes" id="UP000666369">
    <property type="component" value="Unassembled WGS sequence"/>
</dbReference>
<proteinExistence type="predicted"/>
<dbReference type="EMBL" id="JAADJT010000008">
    <property type="protein sequence ID" value="NGZ86168.1"/>
    <property type="molecule type" value="Genomic_DNA"/>
</dbReference>
<keyword evidence="1" id="KW-0597">Phosphoprotein</keyword>
<dbReference type="Pfam" id="PF04397">
    <property type="entry name" value="LytTR"/>
    <property type="match status" value="1"/>
</dbReference>
<dbReference type="PROSITE" id="PS50110">
    <property type="entry name" value="RESPONSE_REGULATORY"/>
    <property type="match status" value="1"/>
</dbReference>
<dbReference type="InterPro" id="IPR001789">
    <property type="entry name" value="Sig_transdc_resp-reg_receiver"/>
</dbReference>
<reference evidence="5" key="1">
    <citation type="submission" date="2023-07" db="EMBL/GenBank/DDBJ databases">
        <title>Duganella aceri sp. nov., isolated from tree sap.</title>
        <authorList>
            <person name="Kim I.S."/>
        </authorList>
    </citation>
    <scope>NUCLEOTIDE SEQUENCE [LARGE SCALE GENOMIC DNA]</scope>
    <source>
        <strain evidence="5">SAP-35</strain>
    </source>
</reference>
<dbReference type="PANTHER" id="PTHR37299">
    <property type="entry name" value="TRANSCRIPTIONAL REGULATOR-RELATED"/>
    <property type="match status" value="1"/>
</dbReference>
<feature type="modified residue" description="4-aspartylphosphate" evidence="1">
    <location>
        <position position="61"/>
    </location>
</feature>
<evidence type="ECO:0000259" key="3">
    <source>
        <dbReference type="PROSITE" id="PS50930"/>
    </source>
</evidence>
<evidence type="ECO:0000313" key="5">
    <source>
        <dbReference type="Proteomes" id="UP000666369"/>
    </source>
</evidence>
<dbReference type="PANTHER" id="PTHR37299:SF1">
    <property type="entry name" value="STAGE 0 SPORULATION PROTEIN A HOMOLOG"/>
    <property type="match status" value="1"/>
</dbReference>
<evidence type="ECO:0000256" key="1">
    <source>
        <dbReference type="PROSITE-ProRule" id="PRU00169"/>
    </source>
</evidence>
<comment type="caution">
    <text evidence="4">The sequence shown here is derived from an EMBL/GenBank/DDBJ whole genome shotgun (WGS) entry which is preliminary data.</text>
</comment>
<dbReference type="InterPro" id="IPR007492">
    <property type="entry name" value="LytTR_DNA-bd_dom"/>
</dbReference>
<dbReference type="Gene3D" id="3.40.50.2300">
    <property type="match status" value="1"/>
</dbReference>
<dbReference type="PROSITE" id="PS50930">
    <property type="entry name" value="HTH_LYTTR"/>
    <property type="match status" value="1"/>
</dbReference>
<protein>
    <submittedName>
        <fullName evidence="4">Response regulator</fullName>
    </submittedName>
</protein>
<organism evidence="4 5">
    <name type="scientific">Duganella aceris</name>
    <dbReference type="NCBI Taxonomy" id="2703883"/>
    <lineage>
        <taxon>Bacteria</taxon>
        <taxon>Pseudomonadati</taxon>
        <taxon>Pseudomonadota</taxon>
        <taxon>Betaproteobacteria</taxon>
        <taxon>Burkholderiales</taxon>
        <taxon>Oxalobacteraceae</taxon>
        <taxon>Telluria group</taxon>
        <taxon>Duganella</taxon>
    </lineage>
</organism>
<dbReference type="SMART" id="SM00448">
    <property type="entry name" value="REC"/>
    <property type="match status" value="1"/>
</dbReference>
<dbReference type="SMART" id="SM00850">
    <property type="entry name" value="LytTR"/>
    <property type="match status" value="1"/>
</dbReference>
<dbReference type="InterPro" id="IPR046947">
    <property type="entry name" value="LytR-like"/>
</dbReference>
<keyword evidence="5" id="KW-1185">Reference proteome</keyword>
<dbReference type="InterPro" id="IPR011006">
    <property type="entry name" value="CheY-like_superfamily"/>
</dbReference>
<evidence type="ECO:0000313" key="4">
    <source>
        <dbReference type="EMBL" id="NGZ86168.1"/>
    </source>
</evidence>
<name>A0ABX0FNV4_9BURK</name>
<evidence type="ECO:0000259" key="2">
    <source>
        <dbReference type="PROSITE" id="PS50110"/>
    </source>
</evidence>
<dbReference type="SUPFAM" id="SSF52172">
    <property type="entry name" value="CheY-like"/>
    <property type="match status" value="1"/>
</dbReference>
<feature type="domain" description="Response regulatory" evidence="2">
    <location>
        <begin position="10"/>
        <end position="123"/>
    </location>
</feature>
<gene>
    <name evidence="4" type="ORF">GW587_18155</name>
</gene>
<dbReference type="Gene3D" id="2.40.50.1020">
    <property type="entry name" value="LytTr DNA-binding domain"/>
    <property type="match status" value="1"/>
</dbReference>
<accession>A0ABX0FNV4</accession>
<dbReference type="Pfam" id="PF00072">
    <property type="entry name" value="Response_reg"/>
    <property type="match status" value="1"/>
</dbReference>